<keyword evidence="5" id="KW-0548">Nucleotidyltransferase</keyword>
<evidence type="ECO:0000256" key="3">
    <source>
        <dbReference type="ARBA" id="ARBA00015749"/>
    </source>
</evidence>
<feature type="region of interest" description="Disordered" evidence="11">
    <location>
        <begin position="606"/>
        <end position="625"/>
    </location>
</feature>
<dbReference type="InterPro" id="IPR027434">
    <property type="entry name" value="Homing_endonucl"/>
</dbReference>
<dbReference type="SMART" id="SM00306">
    <property type="entry name" value="HintN"/>
    <property type="match status" value="4"/>
</dbReference>
<dbReference type="PROSITE" id="PS50817">
    <property type="entry name" value="INTEIN_N_TER"/>
    <property type="match status" value="3"/>
</dbReference>
<dbReference type="InterPro" id="IPR042087">
    <property type="entry name" value="DNA_pol_B_thumb"/>
</dbReference>
<keyword evidence="7" id="KW-0239">DNA-directed DNA polymerase</keyword>
<dbReference type="PROSITE" id="PS50819">
    <property type="entry name" value="INTEIN_ENDONUCLEASE"/>
    <property type="match status" value="4"/>
</dbReference>
<keyword evidence="9" id="KW-0238">DNA-binding</keyword>
<comment type="catalytic activity">
    <reaction evidence="10">
        <text>DNA(n) + a 2'-deoxyribonucleoside 5'-triphosphate = DNA(n+1) + diphosphate</text>
        <dbReference type="Rhea" id="RHEA:22508"/>
        <dbReference type="Rhea" id="RHEA-COMP:17339"/>
        <dbReference type="Rhea" id="RHEA-COMP:17340"/>
        <dbReference type="ChEBI" id="CHEBI:33019"/>
        <dbReference type="ChEBI" id="CHEBI:61560"/>
        <dbReference type="ChEBI" id="CHEBI:173112"/>
        <dbReference type="EC" id="2.7.7.7"/>
    </reaction>
</comment>
<dbReference type="InterPro" id="IPR003586">
    <property type="entry name" value="Hint_dom_C"/>
</dbReference>
<dbReference type="Gene3D" id="1.10.287.690">
    <property type="entry name" value="Helix hairpin bin"/>
    <property type="match status" value="2"/>
</dbReference>
<dbReference type="PANTHER" id="PTHR10322:SF23">
    <property type="entry name" value="DNA POLYMERASE DELTA CATALYTIC SUBUNIT"/>
    <property type="match status" value="1"/>
</dbReference>
<dbReference type="Gene3D" id="3.30.420.10">
    <property type="entry name" value="Ribonuclease H-like superfamily/Ribonuclease H"/>
    <property type="match status" value="2"/>
</dbReference>
<evidence type="ECO:0000256" key="9">
    <source>
        <dbReference type="ARBA" id="ARBA00023125"/>
    </source>
</evidence>
<dbReference type="CDD" id="cd00081">
    <property type="entry name" value="Hint"/>
    <property type="match status" value="4"/>
</dbReference>
<evidence type="ECO:0000256" key="11">
    <source>
        <dbReference type="SAM" id="MobiDB-lite"/>
    </source>
</evidence>
<dbReference type="PRINTS" id="PR00379">
    <property type="entry name" value="INTEIN"/>
</dbReference>
<dbReference type="InterPro" id="IPR006142">
    <property type="entry name" value="INTEIN"/>
</dbReference>
<feature type="domain" description="DOD-type homing endonuclease" evidence="12">
    <location>
        <begin position="1589"/>
        <end position="1725"/>
    </location>
</feature>
<protein>
    <recommendedName>
        <fullName evidence="3">DNA polymerase</fullName>
        <ecNumber evidence="2">2.7.7.7</ecNumber>
    </recommendedName>
</protein>
<dbReference type="EC" id="2.7.7.7" evidence="2"/>
<evidence type="ECO:0000256" key="1">
    <source>
        <dbReference type="ARBA" id="ARBA00005755"/>
    </source>
</evidence>
<dbReference type="GO" id="GO:0006261">
    <property type="term" value="P:DNA-templated DNA replication"/>
    <property type="evidence" value="ECO:0007669"/>
    <property type="project" value="TreeGrafter"/>
</dbReference>
<feature type="compositionally biased region" description="Polar residues" evidence="11">
    <location>
        <begin position="1206"/>
        <end position="1216"/>
    </location>
</feature>
<dbReference type="SUPFAM" id="SSF51294">
    <property type="entry name" value="Hedgehog/intein (Hint) domain"/>
    <property type="match status" value="4"/>
</dbReference>
<feature type="domain" description="DOD-type homing endonuclease" evidence="12">
    <location>
        <begin position="1097"/>
        <end position="1240"/>
    </location>
</feature>
<dbReference type="Gene3D" id="3.30.342.10">
    <property type="entry name" value="DNA Polymerase, chain B, domain 1"/>
    <property type="match status" value="1"/>
</dbReference>
<dbReference type="InterPro" id="IPR036844">
    <property type="entry name" value="Hint_dom_sf"/>
</dbReference>
<comment type="similarity">
    <text evidence="1">Belongs to the DNA polymerase type-B family.</text>
</comment>
<dbReference type="SMART" id="SM00486">
    <property type="entry name" value="POLBc"/>
    <property type="match status" value="1"/>
</dbReference>
<dbReference type="InterPro" id="IPR043502">
    <property type="entry name" value="DNA/RNA_pol_sf"/>
</dbReference>
<dbReference type="EMBL" id="RKLV01000003">
    <property type="protein sequence ID" value="MCX2818388.1"/>
    <property type="molecule type" value="Genomic_DNA"/>
</dbReference>
<dbReference type="GO" id="GO:0016539">
    <property type="term" value="P:intein-mediated protein splicing"/>
    <property type="evidence" value="ECO:0007669"/>
    <property type="project" value="InterPro"/>
</dbReference>
<feature type="region of interest" description="Disordered" evidence="11">
    <location>
        <begin position="1"/>
        <end position="22"/>
    </location>
</feature>
<dbReference type="SUPFAM" id="SSF56672">
    <property type="entry name" value="DNA/RNA polymerases"/>
    <property type="match status" value="3"/>
</dbReference>
<dbReference type="InterPro" id="IPR003587">
    <property type="entry name" value="Hint_dom_N"/>
</dbReference>
<dbReference type="Gene3D" id="3.90.1600.10">
    <property type="entry name" value="Palm domain of DNA polymerase"/>
    <property type="match status" value="3"/>
</dbReference>
<dbReference type="InterPro" id="IPR006172">
    <property type="entry name" value="DNA-dir_DNA_pol_B"/>
</dbReference>
<dbReference type="PROSITE" id="PS50818">
    <property type="entry name" value="INTEIN_C_TER"/>
    <property type="match status" value="2"/>
</dbReference>
<dbReference type="InterPro" id="IPR023211">
    <property type="entry name" value="DNA_pol_palm_dom_sf"/>
</dbReference>
<feature type="domain" description="DOD-type homing endonuclease" evidence="12">
    <location>
        <begin position="2032"/>
        <end position="2199"/>
    </location>
</feature>
<comment type="caution">
    <text evidence="13">The sequence shown here is derived from an EMBL/GenBank/DDBJ whole genome shotgun (WGS) entry which is preliminary data.</text>
</comment>
<keyword evidence="6" id="KW-0068">Autocatalytic cleavage</keyword>
<evidence type="ECO:0000313" key="14">
    <source>
        <dbReference type="Proteomes" id="UP001149411"/>
    </source>
</evidence>
<feature type="domain" description="DOD-type homing endonuclease" evidence="12">
    <location>
        <begin position="445"/>
        <end position="569"/>
    </location>
</feature>
<evidence type="ECO:0000256" key="2">
    <source>
        <dbReference type="ARBA" id="ARBA00012417"/>
    </source>
</evidence>
<evidence type="ECO:0000256" key="5">
    <source>
        <dbReference type="ARBA" id="ARBA00022695"/>
    </source>
</evidence>
<evidence type="ECO:0000256" key="7">
    <source>
        <dbReference type="ARBA" id="ARBA00022932"/>
    </source>
</evidence>
<evidence type="ECO:0000313" key="13">
    <source>
        <dbReference type="EMBL" id="MCX2818388.1"/>
    </source>
</evidence>
<dbReference type="Pfam" id="PF03104">
    <property type="entry name" value="DNA_pol_B_exo1"/>
    <property type="match status" value="1"/>
</dbReference>
<dbReference type="InterPro" id="IPR006134">
    <property type="entry name" value="DNA-dir_DNA_pol_B_multi_dom"/>
</dbReference>
<gene>
    <name evidence="13" type="ORF">EGH25_03350</name>
</gene>
<sequence length="2512" mass="282859">MEQSNLGTFDGGGDEGDAEGEEVGVLKVNYTVETGDDGPYPVVHVFGRTREGEPRHVRVTGFRPYFYAPTDEVDDEEDERITGTETGYESIEGDDLTRLYARIPPDVGEVREPYTDYEADILFPDRFRIDKDVKSGMRLDEDGETVEIDADDVVPCDADTPARTCVIDIEVDDRNGFPEDGEEPVICLTAWDSFDDEYHVFVWNVDEDDVDADGYVLHAYEEEEVMLDGFLGYLNDRDPDVMTGWNCLPGDTEVSMADGSRKQIRDVEEGDTVFGEEDGETTVAEVSNRWVSERRVYEFELADSGTLRASGEHRVMVGDEDSVSWKKGEEIEEGDYVLKPRSLNVEETHVPTLSELVPDHRQKQAKPDGVRSFKKGLPRGGVSELAGEFGVSKETLYHPCPTVWDKERMRKAKRRYGVAVPDGGWRYKGTDRELDRELTEDEVYLAGLVMTDGTMSEEDGVRFYNTRKELHDAFPGDNSLRPDGKGCYAQSVLDYARMRAFGGLGVPFGDKNEADVDLSAVFQMPEEYVARFLAGVIDGDGCVTSDVTVSAANQSARDWYARLFRRVGVYAEECGDVVRIPDSERELDVLKEKVLPHMRHTEKKERLEGVEGGKSGRTEDVPSALFEAETGSYERRVGRDRHRRGVSLKRHDTSADGWEGFVFVEVEEVNEAGVEATYDIETTTSNFFAEDCLVHNCNDFDFPYIIDRLDELGMDADRLARVGNVWHDDWGGPTVKGRATFDLLYAYQRMNFTELESYRLDAIAEEELGESKVTYTGKIGDLWEEDPDRLLEYNKMDVELCVRIDDKVGVIDFFRELARFVGCSLEDATTPSDVVDIYVLRKAHGKFVLPSKRGGGGGEEYEGGEVFEPITGIRENVAVLDLACFSGDTEVVTPDGVTNIKTVSVGDKVYTLNPDTFEVEVDEVAETHEYGNEYGELHHVSGNTHDLKVTENHRFLVSNKRRWDSQTPDDFEFIEYRDVPGTDRFAFPNHEPMDGEGQGTFEFWREVDQGYAVVYADRDLRSVRHDLPDAVCDEMELAHGLSGSLKLEKTGKYLVPIEAYRRHHEAVEDVADDVVLKSGRQHRATPTSFGMDDWLRLVGWYVTEGSVYDGGTGDHKITIHQQGDERDEIRDLLERMDLNYSTDARGINLSNRLLLNWLVENCGAGSGEKRLPEFVFRLDASHLKVLLETLVKGDVRQTKSDEPARSTASGDGTPSERTGKVDKFWTKSDALKDGIIRLGVRCGEKPTVKKQDDGTWYVSFGKRGSFNKSVNASVEDHEGSVYCLTAEDNHVVLAGRGGKFQWVGQSLYPMSMISVNASPETKVGEDYDGETYEVDMPDGDEVRFRKEPEGLTKSIVTELLEERDKKKAARDEHDMGSEKYEKYDDQQNAIKVVMNCFDGETEVVGEDGVKDIDEVEVGESLYTIDPDTQEVETKRVVETQEYAYDGEMVDIETRYVDFSVTPNHRMLVETDGETRFVEAGKLNDYTGYQIPDGEAIEGRKPETFSLLEEGDAETAYLYTDGGGAGYKKAVGDAGEALEYDSNRKAYRCSPGYVSENPVVADEADEVLVQRGAKHSSVPAEYDIRDWLRLVGWYVAEGSVYEIEPKGYEDTKRGRSKKVQLGQLDEEGRERIVSLLERMGLNPLEEARQISFCNAVIADWLVENCGAGSEEKRLPGFVFELDASLLEHLFDALIRGDGDTYSGIRYSTKSDDLKDGVVRLAVHLGYKPLVNRDSGVWRVRFSDNEGAFRMHRNGGMSENDGRVYCVTVEDNHTVLAGRNGSFQWVGQSYYGVAGYPRFRLYDREMGSAVTATGRAVIEHTRDMVEDEGYEVVYGDSVTGERPVVLRDSDGRVRVLPIREAFEKAKTAKRRVTADGGKEYRALEGWEALSVNDEAEAEWKSVKGVMRHPTEKDVVRLQHKFGESVTTRDHSYIVEKDGELTESEPENVDAPLRVPSIPEVETVEEVDVYEVLRGYERDYVDRRGGATKEKTKRVRTDGEYVWFSHEGDGGRDSTIKVQRKVEVGSEEFRGLLRLLARFVADGSSSTEETSAEKFGASIASGNGEKLDRLKRDYDRLFENAVVSVTASDSGDERTVAYGTQDGETSVSYNDTTKKLQMMNELSAVFFREFAGQRSHRKRVPGFVYHLPREEQNVFLNALVRGDGSREFPRYSSGYAERNFDFETTSRELAGGLSVLLTQRGKKHSLKYREEKESYTVRTCDYYREGRAPVVEESEHDGYVYDISVADNQNFVDAVGGIVLHNTDSTLVELGDGSPDELVERGEALESVVNESYDSFALESFNAETHMWEIEFEKLYERFFQAGRKKRYAGKLVWKDGKALGTPDLDITGFEYKRSDVAPVTKEVQQEVIEMILDGAGFDEVSRYVRDVVDRFKDGDYGYDDMGIPGGIGQKLDSYDTDTAQVTGAKYANRNLGTNFTSGSKPKRLYIKRVKGDYPPTDVVCFEYPEQVPEEFEVDRDKMLEKTVRNPIERILEALGWSWSEVVNGQRQQGLGSFT</sequence>
<dbReference type="GO" id="GO:0000166">
    <property type="term" value="F:nucleotide binding"/>
    <property type="evidence" value="ECO:0007669"/>
    <property type="project" value="InterPro"/>
</dbReference>
<dbReference type="Pfam" id="PF00136">
    <property type="entry name" value="DNA_pol_B"/>
    <property type="match status" value="1"/>
</dbReference>
<organism evidence="13 14">
    <name type="scientific">Halorutilus salinus</name>
    <dbReference type="NCBI Taxonomy" id="2487751"/>
    <lineage>
        <taxon>Archaea</taxon>
        <taxon>Methanobacteriati</taxon>
        <taxon>Methanobacteriota</taxon>
        <taxon>Stenosarchaea group</taxon>
        <taxon>Halobacteria</taxon>
        <taxon>Halorutilales</taxon>
        <taxon>Halorutilaceae</taxon>
        <taxon>Halorutilus</taxon>
    </lineage>
</organism>
<dbReference type="InterPro" id="IPR036397">
    <property type="entry name" value="RNaseH_sf"/>
</dbReference>
<keyword evidence="14" id="KW-1185">Reference proteome</keyword>
<reference evidence="13" key="1">
    <citation type="submission" date="2022-09" db="EMBL/GenBank/DDBJ databases">
        <title>Haloadaptaus new haloarchaeum isolated from saline soil.</title>
        <authorList>
            <person name="Duran-Viseras A."/>
            <person name="Sanchez-Porro C."/>
            <person name="Ventosa A."/>
        </authorList>
    </citation>
    <scope>NUCLEOTIDE SEQUENCE</scope>
    <source>
        <strain evidence="13">F3-133</strain>
    </source>
</reference>
<dbReference type="GO" id="GO:0003677">
    <property type="term" value="F:DNA binding"/>
    <property type="evidence" value="ECO:0007669"/>
    <property type="project" value="UniProtKB-KW"/>
</dbReference>
<proteinExistence type="inferred from homology"/>
<dbReference type="InterPro" id="IPR050240">
    <property type="entry name" value="DNA_pol_type-B"/>
</dbReference>
<dbReference type="NCBIfam" id="TIGR01443">
    <property type="entry name" value="intein_Cterm"/>
    <property type="match status" value="1"/>
</dbReference>
<dbReference type="Gene3D" id="1.10.132.60">
    <property type="entry name" value="DNA polymerase family B, C-terminal domain"/>
    <property type="match status" value="1"/>
</dbReference>
<keyword evidence="8" id="KW-0651">Protein splicing</keyword>
<evidence type="ECO:0000256" key="6">
    <source>
        <dbReference type="ARBA" id="ARBA00022813"/>
    </source>
</evidence>
<dbReference type="SUPFAM" id="SSF53098">
    <property type="entry name" value="Ribonuclease H-like"/>
    <property type="match status" value="2"/>
</dbReference>
<dbReference type="InterPro" id="IPR006133">
    <property type="entry name" value="DNA-dir_DNA_pol_B_exonuc"/>
</dbReference>
<evidence type="ECO:0000259" key="12">
    <source>
        <dbReference type="PROSITE" id="PS50819"/>
    </source>
</evidence>
<dbReference type="InterPro" id="IPR006141">
    <property type="entry name" value="Intein_N"/>
</dbReference>
<dbReference type="Pfam" id="PF14890">
    <property type="entry name" value="Intein_splicing"/>
    <property type="match status" value="1"/>
</dbReference>
<name>A0A9Q4C2Q6_9EURY</name>
<dbReference type="GO" id="GO:0004519">
    <property type="term" value="F:endonuclease activity"/>
    <property type="evidence" value="ECO:0007669"/>
    <property type="project" value="InterPro"/>
</dbReference>
<dbReference type="InterPro" id="IPR004042">
    <property type="entry name" value="Intein_endonuc_central"/>
</dbReference>
<feature type="region of interest" description="Disordered" evidence="11">
    <location>
        <begin position="1196"/>
        <end position="1220"/>
    </location>
</feature>
<feature type="compositionally biased region" description="Acidic residues" evidence="11">
    <location>
        <begin position="12"/>
        <end position="22"/>
    </location>
</feature>
<feature type="compositionally biased region" description="Basic and acidic residues" evidence="11">
    <location>
        <begin position="606"/>
        <end position="620"/>
    </location>
</feature>
<evidence type="ECO:0000256" key="8">
    <source>
        <dbReference type="ARBA" id="ARBA00023000"/>
    </source>
</evidence>
<keyword evidence="4" id="KW-0808">Transferase</keyword>
<evidence type="ECO:0000256" key="10">
    <source>
        <dbReference type="ARBA" id="ARBA00049244"/>
    </source>
</evidence>
<dbReference type="Proteomes" id="UP001149411">
    <property type="component" value="Unassembled WGS sequence"/>
</dbReference>
<dbReference type="InterPro" id="IPR012337">
    <property type="entry name" value="RNaseH-like_sf"/>
</dbReference>
<dbReference type="SUPFAM" id="SSF55608">
    <property type="entry name" value="Homing endonucleases"/>
    <property type="match status" value="3"/>
</dbReference>
<dbReference type="GO" id="GO:0003887">
    <property type="term" value="F:DNA-directed DNA polymerase activity"/>
    <property type="evidence" value="ECO:0007669"/>
    <property type="project" value="UniProtKB-KW"/>
</dbReference>
<dbReference type="SMART" id="SM00305">
    <property type="entry name" value="HintC"/>
    <property type="match status" value="3"/>
</dbReference>
<dbReference type="Gene3D" id="3.10.28.10">
    <property type="entry name" value="Homing endonucleases"/>
    <property type="match status" value="4"/>
</dbReference>
<dbReference type="InterPro" id="IPR030934">
    <property type="entry name" value="Intein_C"/>
</dbReference>
<dbReference type="PANTHER" id="PTHR10322">
    <property type="entry name" value="DNA POLYMERASE CATALYTIC SUBUNIT"/>
    <property type="match status" value="1"/>
</dbReference>
<accession>A0A9Q4C2Q6</accession>
<evidence type="ECO:0000256" key="4">
    <source>
        <dbReference type="ARBA" id="ARBA00022679"/>
    </source>
</evidence>
<dbReference type="Gene3D" id="2.170.16.10">
    <property type="entry name" value="Hedgehog/Intein (Hint) domain"/>
    <property type="match status" value="4"/>
</dbReference>